<proteinExistence type="predicted"/>
<accession>A0A1C1D0L0</accession>
<organism evidence="2 3">
    <name type="scientific">Cladophialophora carrionii</name>
    <dbReference type="NCBI Taxonomy" id="86049"/>
    <lineage>
        <taxon>Eukaryota</taxon>
        <taxon>Fungi</taxon>
        <taxon>Dikarya</taxon>
        <taxon>Ascomycota</taxon>
        <taxon>Pezizomycotina</taxon>
        <taxon>Eurotiomycetes</taxon>
        <taxon>Chaetothyriomycetidae</taxon>
        <taxon>Chaetothyriales</taxon>
        <taxon>Herpotrichiellaceae</taxon>
        <taxon>Cladophialophora</taxon>
    </lineage>
</organism>
<feature type="compositionally biased region" description="Basic and acidic residues" evidence="1">
    <location>
        <begin position="47"/>
        <end position="59"/>
    </location>
</feature>
<evidence type="ECO:0000313" key="3">
    <source>
        <dbReference type="Proteomes" id="UP000094526"/>
    </source>
</evidence>
<feature type="compositionally biased region" description="Low complexity" evidence="1">
    <location>
        <begin position="246"/>
        <end position="257"/>
    </location>
</feature>
<feature type="compositionally biased region" description="Low complexity" evidence="1">
    <location>
        <begin position="75"/>
        <end position="94"/>
    </location>
</feature>
<dbReference type="Proteomes" id="UP000094526">
    <property type="component" value="Unassembled WGS sequence"/>
</dbReference>
<gene>
    <name evidence="2" type="ORF">CLCR_00306</name>
</gene>
<dbReference type="EMBL" id="LGRB01000005">
    <property type="protein sequence ID" value="OCT54180.1"/>
    <property type="molecule type" value="Genomic_DNA"/>
</dbReference>
<sequence>MGCGSSRLKGDDIPDLNSQTVKTTTTTSAVPPMGKVRTNFSDIDYEQDGHPRRMTEYAPHETPAPVREEPRDFAAEQQGAGYEYEQQQQQQQQYPNNELASDRPDLDPGSSAGFPHENAGFGSIAGQGDPDTALKPYQTLDGGGWDNDNPNSYSNPQRPADMDPRGYQDPNDPTSRDAKDAFARANDPANPMDQDHHTRQGTGQRDSDRNNDDRARPEAGYRDSDRKHDLDQDRSHDRDPLYGYHPNNDNDFDPQNPDVHDPQSGRKGSWLGQKYASYQAAKRGEGPSDEDVMEYTGKDRDELNDWARDRPGVGGNQAAGRVGTDSGLAAGASWS</sequence>
<feature type="compositionally biased region" description="Basic and acidic residues" evidence="1">
    <location>
        <begin position="296"/>
        <end position="311"/>
    </location>
</feature>
<feature type="region of interest" description="Disordered" evidence="1">
    <location>
        <begin position="1"/>
        <end position="335"/>
    </location>
</feature>
<evidence type="ECO:0000256" key="1">
    <source>
        <dbReference type="SAM" id="MobiDB-lite"/>
    </source>
</evidence>
<feature type="compositionally biased region" description="Basic and acidic residues" evidence="1">
    <location>
        <begin position="205"/>
        <end position="240"/>
    </location>
</feature>
<keyword evidence="3" id="KW-1185">Reference proteome</keyword>
<evidence type="ECO:0000313" key="2">
    <source>
        <dbReference type="EMBL" id="OCT54180.1"/>
    </source>
</evidence>
<dbReference type="eggNOG" id="ENOG502SY2H">
    <property type="taxonomic scope" value="Eukaryota"/>
</dbReference>
<name>A0A1C1D0L0_9EURO</name>
<dbReference type="AlphaFoldDB" id="A0A1C1D0L0"/>
<dbReference type="OrthoDB" id="4837859at2759"/>
<comment type="caution">
    <text evidence="2">The sequence shown here is derived from an EMBL/GenBank/DDBJ whole genome shotgun (WGS) entry which is preliminary data.</text>
</comment>
<reference evidence="3" key="1">
    <citation type="submission" date="2015-07" db="EMBL/GenBank/DDBJ databases">
        <authorList>
            <person name="Teixeira M.M."/>
            <person name="Souza R.C."/>
            <person name="Almeida L.G."/>
            <person name="Vicente V.A."/>
            <person name="de Hoog S."/>
            <person name="Bocca A.L."/>
            <person name="de Almeida S.R."/>
            <person name="Vasconcelos A.T."/>
            <person name="Felipe M.S."/>
        </authorList>
    </citation>
    <scope>NUCLEOTIDE SEQUENCE [LARGE SCALE GENOMIC DNA]</scope>
    <source>
        <strain evidence="3">KSF</strain>
    </source>
</reference>
<dbReference type="VEuPathDB" id="FungiDB:CLCR_00306"/>
<protein>
    <submittedName>
        <fullName evidence="2">Uncharacterized protein</fullName>
    </submittedName>
</protein>
<feature type="compositionally biased region" description="Polar residues" evidence="1">
    <location>
        <begin position="148"/>
        <end position="157"/>
    </location>
</feature>
<dbReference type="VEuPathDB" id="FungiDB:G647_09424"/>